<protein>
    <recommendedName>
        <fullName evidence="2">HAT C-terminal dimerisation domain-containing protein</fullName>
    </recommendedName>
</protein>
<reference evidence="1" key="2">
    <citation type="submission" date="2016-06" db="EMBL/GenBank/DDBJ databases">
        <title>The genome of a short-lived fish provides insights into sex chromosome evolution and the genetic control of aging.</title>
        <authorList>
            <person name="Reichwald K."/>
            <person name="Felder M."/>
            <person name="Petzold A."/>
            <person name="Koch P."/>
            <person name="Groth M."/>
            <person name="Platzer M."/>
        </authorList>
    </citation>
    <scope>NUCLEOTIDE SEQUENCE</scope>
    <source>
        <tissue evidence="1">Brain</tissue>
    </source>
</reference>
<dbReference type="AlphaFoldDB" id="A0A1A8RR21"/>
<proteinExistence type="predicted"/>
<reference evidence="1" key="1">
    <citation type="submission" date="2016-05" db="EMBL/GenBank/DDBJ databases">
        <authorList>
            <person name="Lavstsen T."/>
            <person name="Jespersen J.S."/>
        </authorList>
    </citation>
    <scope>NUCLEOTIDE SEQUENCE</scope>
    <source>
        <tissue evidence="1">Brain</tissue>
    </source>
</reference>
<dbReference type="EMBL" id="HAEI01009689">
    <property type="protein sequence ID" value="SBS08476.1"/>
    <property type="molecule type" value="Transcribed_RNA"/>
</dbReference>
<gene>
    <name evidence="1" type="primary">Nfu_g_1_004813</name>
</gene>
<name>A0A1A8RR21_9TELE</name>
<sequence>MENIIGRLHLVGRLNISMDELYDECVTATSLLEHLTKGPQEKEKWQSKGTAEKWMEILQAADLPNIQPVVSFVLSIPSSTGFAERIFSLMKNKWTDVRNKCSITAQKVEHKFSV</sequence>
<evidence type="ECO:0008006" key="2">
    <source>
        <dbReference type="Google" id="ProtNLM"/>
    </source>
</evidence>
<accession>A0A1A8RR21</accession>
<organism evidence="1">
    <name type="scientific">Nothobranchius rachovii</name>
    <name type="common">bluefin notho</name>
    <dbReference type="NCBI Taxonomy" id="451742"/>
    <lineage>
        <taxon>Eukaryota</taxon>
        <taxon>Metazoa</taxon>
        <taxon>Chordata</taxon>
        <taxon>Craniata</taxon>
        <taxon>Vertebrata</taxon>
        <taxon>Euteleostomi</taxon>
        <taxon>Actinopterygii</taxon>
        <taxon>Neopterygii</taxon>
        <taxon>Teleostei</taxon>
        <taxon>Neoteleostei</taxon>
        <taxon>Acanthomorphata</taxon>
        <taxon>Ovalentaria</taxon>
        <taxon>Atherinomorphae</taxon>
        <taxon>Cyprinodontiformes</taxon>
        <taxon>Nothobranchiidae</taxon>
        <taxon>Nothobranchius</taxon>
    </lineage>
</organism>
<evidence type="ECO:0000313" key="1">
    <source>
        <dbReference type="EMBL" id="SBS08476.1"/>
    </source>
</evidence>